<dbReference type="InterPro" id="IPR013604">
    <property type="entry name" value="7TM_chemorcpt"/>
</dbReference>
<keyword evidence="6" id="KW-0807">Transducer</keyword>
<dbReference type="Pfam" id="PF08395">
    <property type="entry name" value="7tm_7"/>
    <property type="match status" value="1"/>
</dbReference>
<dbReference type="AlphaFoldDB" id="A0A9P0EGL3"/>
<keyword evidence="4 6" id="KW-1133">Transmembrane helix</keyword>
<gene>
    <name evidence="7" type="ORF">NEZAVI_LOCUS5153</name>
</gene>
<organism evidence="7 8">
    <name type="scientific">Nezara viridula</name>
    <name type="common">Southern green stink bug</name>
    <name type="synonym">Cimex viridulus</name>
    <dbReference type="NCBI Taxonomy" id="85310"/>
    <lineage>
        <taxon>Eukaryota</taxon>
        <taxon>Metazoa</taxon>
        <taxon>Ecdysozoa</taxon>
        <taxon>Arthropoda</taxon>
        <taxon>Hexapoda</taxon>
        <taxon>Insecta</taxon>
        <taxon>Pterygota</taxon>
        <taxon>Neoptera</taxon>
        <taxon>Paraneoptera</taxon>
        <taxon>Hemiptera</taxon>
        <taxon>Heteroptera</taxon>
        <taxon>Panheteroptera</taxon>
        <taxon>Pentatomomorpha</taxon>
        <taxon>Pentatomoidea</taxon>
        <taxon>Pentatomidae</taxon>
        <taxon>Pentatominae</taxon>
        <taxon>Nezara</taxon>
    </lineage>
</organism>
<sequence length="368" mass="42624">MTVLWRMSHQFASVRKEVCRIVCIHLFQRKVPSIVKMADREYDRHQLCSDNKLEGLFYHSEGNMIQCIRTIKLLNRCLFNIRAVDLVLFSIGEKRPNTKMHISIIFIIALIVTTYILRLQLHPPLLETFNITFMYGIHSLMVLTYLFIDKMAYILLHSFKSLRQSLLKCSGLDGKESALLIEKLIYCHHQLCNSSRDFNEFSSLQILIIVALEFITSFGEVYVVICILFNNSLVGYKNILIAVKSLWSVIAMTLLWQLTHQFASVRNEILAIVALEFMTSFGEVYAVICIYCNDQFVDNRNMVVAVKLLCGTKRCLHGIRNVCSVPKNYRHVCIDLFPRETPCIEEVVHHEPLKHQQLPLRQLPDGKL</sequence>
<feature type="transmembrane region" description="Helical" evidence="6">
    <location>
        <begin position="206"/>
        <end position="230"/>
    </location>
</feature>
<evidence type="ECO:0000313" key="8">
    <source>
        <dbReference type="Proteomes" id="UP001152798"/>
    </source>
</evidence>
<reference evidence="7" key="1">
    <citation type="submission" date="2022-01" db="EMBL/GenBank/DDBJ databases">
        <authorList>
            <person name="King R."/>
        </authorList>
    </citation>
    <scope>NUCLEOTIDE SEQUENCE</scope>
</reference>
<evidence type="ECO:0000256" key="2">
    <source>
        <dbReference type="ARBA" id="ARBA00022475"/>
    </source>
</evidence>
<keyword evidence="3 6" id="KW-0812">Transmembrane</keyword>
<dbReference type="GO" id="GO:0050909">
    <property type="term" value="P:sensory perception of taste"/>
    <property type="evidence" value="ECO:0007669"/>
    <property type="project" value="InterPro"/>
</dbReference>
<evidence type="ECO:0000256" key="1">
    <source>
        <dbReference type="ARBA" id="ARBA00004651"/>
    </source>
</evidence>
<comment type="similarity">
    <text evidence="6">Belongs to the insect chemoreceptor superfamily. Gustatory receptor (GR) family.</text>
</comment>
<evidence type="ECO:0000313" key="7">
    <source>
        <dbReference type="EMBL" id="CAH1394714.1"/>
    </source>
</evidence>
<feature type="transmembrane region" description="Helical" evidence="6">
    <location>
        <begin position="269"/>
        <end position="288"/>
    </location>
</feature>
<feature type="transmembrane region" description="Helical" evidence="6">
    <location>
        <begin position="133"/>
        <end position="156"/>
    </location>
</feature>
<dbReference type="Proteomes" id="UP001152798">
    <property type="component" value="Chromosome 3"/>
</dbReference>
<comment type="function">
    <text evidence="6">Gustatory receptor which mediates acceptance or avoidance behavior, depending on its substrates.</text>
</comment>
<dbReference type="GO" id="GO:0007165">
    <property type="term" value="P:signal transduction"/>
    <property type="evidence" value="ECO:0007669"/>
    <property type="project" value="UniProtKB-KW"/>
</dbReference>
<name>A0A9P0EGL3_NEZVI</name>
<feature type="transmembrane region" description="Helical" evidence="6">
    <location>
        <begin position="102"/>
        <end position="121"/>
    </location>
</feature>
<dbReference type="GO" id="GO:0005886">
    <property type="term" value="C:plasma membrane"/>
    <property type="evidence" value="ECO:0007669"/>
    <property type="project" value="UniProtKB-SubCell"/>
</dbReference>
<keyword evidence="2 6" id="KW-1003">Cell membrane</keyword>
<evidence type="ECO:0000256" key="5">
    <source>
        <dbReference type="ARBA" id="ARBA00023136"/>
    </source>
</evidence>
<keyword evidence="6" id="KW-0675">Receptor</keyword>
<dbReference type="EMBL" id="OV725079">
    <property type="protein sequence ID" value="CAH1394714.1"/>
    <property type="molecule type" value="Genomic_DNA"/>
</dbReference>
<comment type="caution">
    <text evidence="6">Lacks conserved residue(s) required for the propagation of feature annotation.</text>
</comment>
<keyword evidence="8" id="KW-1185">Reference proteome</keyword>
<protein>
    <recommendedName>
        <fullName evidence="6">Gustatory receptor</fullName>
    </recommendedName>
</protein>
<comment type="subcellular location">
    <subcellularLocation>
        <location evidence="1 6">Cell membrane</location>
        <topology evidence="1 6">Multi-pass membrane protein</topology>
    </subcellularLocation>
</comment>
<accession>A0A9P0EGL3</accession>
<evidence type="ECO:0000256" key="4">
    <source>
        <dbReference type="ARBA" id="ARBA00022989"/>
    </source>
</evidence>
<keyword evidence="5 6" id="KW-0472">Membrane</keyword>
<proteinExistence type="inferred from homology"/>
<feature type="transmembrane region" description="Helical" evidence="6">
    <location>
        <begin position="236"/>
        <end position="257"/>
    </location>
</feature>
<evidence type="ECO:0000256" key="3">
    <source>
        <dbReference type="ARBA" id="ARBA00022692"/>
    </source>
</evidence>
<evidence type="ECO:0000256" key="6">
    <source>
        <dbReference type="RuleBase" id="RU363108"/>
    </source>
</evidence>